<name>U4KY67_PYROM</name>
<dbReference type="AlphaFoldDB" id="U4KY67"/>
<dbReference type="EMBL" id="HF935207">
    <property type="protein sequence ID" value="CCX04529.1"/>
    <property type="molecule type" value="Genomic_DNA"/>
</dbReference>
<sequence>MVIGLAKVAPRKGSRTDT</sequence>
<keyword evidence="2" id="KW-1185">Reference proteome</keyword>
<gene>
    <name evidence="1" type="ORF">PCON_02605</name>
</gene>
<accession>U4KY67</accession>
<reference evidence="1 2" key="1">
    <citation type="journal article" date="2013" name="PLoS Genet.">
        <title>The genome and development-dependent transcriptomes of Pyronema confluens: a window into fungal evolution.</title>
        <authorList>
            <person name="Traeger S."/>
            <person name="Altegoer F."/>
            <person name="Freitag M."/>
            <person name="Gabaldon T."/>
            <person name="Kempken F."/>
            <person name="Kumar A."/>
            <person name="Marcet-Houben M."/>
            <person name="Poggeler S."/>
            <person name="Stajich J.E."/>
            <person name="Nowrousian M."/>
        </authorList>
    </citation>
    <scope>NUCLEOTIDE SEQUENCE [LARGE SCALE GENOMIC DNA]</scope>
    <source>
        <strain evidence="2">CBS 100304</strain>
        <tissue evidence="1">Vegetative mycelium</tissue>
    </source>
</reference>
<proteinExistence type="predicted"/>
<evidence type="ECO:0000313" key="1">
    <source>
        <dbReference type="EMBL" id="CCX04529.1"/>
    </source>
</evidence>
<protein>
    <submittedName>
        <fullName evidence="1">Uncharacterized protein</fullName>
    </submittedName>
</protein>
<evidence type="ECO:0000313" key="2">
    <source>
        <dbReference type="Proteomes" id="UP000018144"/>
    </source>
</evidence>
<organism evidence="1 2">
    <name type="scientific">Pyronema omphalodes (strain CBS 100304)</name>
    <name type="common">Pyronema confluens</name>
    <dbReference type="NCBI Taxonomy" id="1076935"/>
    <lineage>
        <taxon>Eukaryota</taxon>
        <taxon>Fungi</taxon>
        <taxon>Dikarya</taxon>
        <taxon>Ascomycota</taxon>
        <taxon>Pezizomycotina</taxon>
        <taxon>Pezizomycetes</taxon>
        <taxon>Pezizales</taxon>
        <taxon>Pyronemataceae</taxon>
        <taxon>Pyronema</taxon>
    </lineage>
</organism>
<dbReference type="Proteomes" id="UP000018144">
    <property type="component" value="Unassembled WGS sequence"/>
</dbReference>